<feature type="compositionally biased region" description="Basic and acidic residues" evidence="7">
    <location>
        <begin position="1579"/>
        <end position="1588"/>
    </location>
</feature>
<evidence type="ECO:0000256" key="1">
    <source>
        <dbReference type="ARBA" id="ARBA00004123"/>
    </source>
</evidence>
<evidence type="ECO:0000256" key="6">
    <source>
        <dbReference type="ARBA" id="ARBA00023306"/>
    </source>
</evidence>
<feature type="compositionally biased region" description="Basic residues" evidence="7">
    <location>
        <begin position="1633"/>
        <end position="1645"/>
    </location>
</feature>
<keyword evidence="10" id="KW-1185">Reference proteome</keyword>
<dbReference type="SMART" id="SM01295">
    <property type="entry name" value="K167R"/>
    <property type="match status" value="7"/>
</dbReference>
<dbReference type="CDD" id="cd22673">
    <property type="entry name" value="FHA_Ki67"/>
    <property type="match status" value="1"/>
</dbReference>
<dbReference type="PANTHER" id="PTHR21603">
    <property type="entry name" value="ANTIGEN KI-67-LIKE PROTEIN"/>
    <property type="match status" value="1"/>
</dbReference>
<dbReference type="GO" id="GO:0005694">
    <property type="term" value="C:chromosome"/>
    <property type="evidence" value="ECO:0007669"/>
    <property type="project" value="TreeGrafter"/>
</dbReference>
<feature type="region of interest" description="Disordered" evidence="7">
    <location>
        <begin position="908"/>
        <end position="1552"/>
    </location>
</feature>
<feature type="compositionally biased region" description="Basic and acidic residues" evidence="7">
    <location>
        <begin position="1652"/>
        <end position="1673"/>
    </location>
</feature>
<evidence type="ECO:0000256" key="5">
    <source>
        <dbReference type="ARBA" id="ARBA00023242"/>
    </source>
</evidence>
<reference evidence="9 10" key="1">
    <citation type="journal article" date="2020" name="Nature">
        <title>Six reference-quality genomes reveal evolution of bat adaptations.</title>
        <authorList>
            <person name="Jebb D."/>
            <person name="Huang Z."/>
            <person name="Pippel M."/>
            <person name="Hughes G.M."/>
            <person name="Lavrichenko K."/>
            <person name="Devanna P."/>
            <person name="Winkler S."/>
            <person name="Jermiin L.S."/>
            <person name="Skirmuntt E.C."/>
            <person name="Katzourakis A."/>
            <person name="Burkitt-Gray L."/>
            <person name="Ray D.A."/>
            <person name="Sullivan K.A.M."/>
            <person name="Roscito J.G."/>
            <person name="Kirilenko B.M."/>
            <person name="Davalos L.M."/>
            <person name="Corthals A.P."/>
            <person name="Power M.L."/>
            <person name="Jones G."/>
            <person name="Ransome R.D."/>
            <person name="Dechmann D.K.N."/>
            <person name="Locatelli A.G."/>
            <person name="Puechmaille S.J."/>
            <person name="Fedrigo O."/>
            <person name="Jarvis E.D."/>
            <person name="Hiller M."/>
            <person name="Vernes S.C."/>
            <person name="Myers E.W."/>
            <person name="Teeling E.C."/>
        </authorList>
    </citation>
    <scope>NUCLEOTIDE SEQUENCE [LARGE SCALE GENOMIC DNA]</scope>
    <source>
        <strain evidence="9">MMolMol1</strain>
        <tissue evidence="9">Muscle</tissue>
    </source>
</reference>
<keyword evidence="3" id="KW-0597">Phosphoprotein</keyword>
<feature type="domain" description="FHA" evidence="8">
    <location>
        <begin position="27"/>
        <end position="76"/>
    </location>
</feature>
<keyword evidence="6" id="KW-0131">Cell cycle</keyword>
<dbReference type="SUPFAM" id="SSF49879">
    <property type="entry name" value="SMAD/FHA domain"/>
    <property type="match status" value="1"/>
</dbReference>
<keyword evidence="5" id="KW-0539">Nucleus</keyword>
<feature type="compositionally biased region" description="Basic and acidic residues" evidence="7">
    <location>
        <begin position="1254"/>
        <end position="1267"/>
    </location>
</feature>
<feature type="region of interest" description="Disordered" evidence="7">
    <location>
        <begin position="99"/>
        <end position="181"/>
    </location>
</feature>
<feature type="compositionally biased region" description="Basic and acidic residues" evidence="7">
    <location>
        <begin position="917"/>
        <end position="928"/>
    </location>
</feature>
<feature type="compositionally biased region" description="Basic residues" evidence="7">
    <location>
        <begin position="941"/>
        <end position="952"/>
    </location>
</feature>
<accession>A0A7J8DR04</accession>
<keyword evidence="2" id="KW-1017">Isopeptide bond</keyword>
<feature type="region of interest" description="Disordered" evidence="7">
    <location>
        <begin position="474"/>
        <end position="502"/>
    </location>
</feature>
<keyword evidence="4" id="KW-0832">Ubl conjugation</keyword>
<dbReference type="GO" id="GO:0005634">
    <property type="term" value="C:nucleus"/>
    <property type="evidence" value="ECO:0007669"/>
    <property type="project" value="UniProtKB-SubCell"/>
</dbReference>
<feature type="compositionally biased region" description="Basic and acidic residues" evidence="7">
    <location>
        <begin position="1137"/>
        <end position="1154"/>
    </location>
</feature>
<protein>
    <submittedName>
        <fullName evidence="9">Marker of proliferation Ki-67</fullName>
    </submittedName>
</protein>
<feature type="compositionally biased region" description="Basic and acidic residues" evidence="7">
    <location>
        <begin position="1462"/>
        <end position="1477"/>
    </location>
</feature>
<organism evidence="9 10">
    <name type="scientific">Molossus molossus</name>
    <name type="common">Pallas' mastiff bat</name>
    <name type="synonym">Vespertilio molossus</name>
    <dbReference type="NCBI Taxonomy" id="27622"/>
    <lineage>
        <taxon>Eukaryota</taxon>
        <taxon>Metazoa</taxon>
        <taxon>Chordata</taxon>
        <taxon>Craniata</taxon>
        <taxon>Vertebrata</taxon>
        <taxon>Euteleostomi</taxon>
        <taxon>Mammalia</taxon>
        <taxon>Eutheria</taxon>
        <taxon>Laurasiatheria</taxon>
        <taxon>Chiroptera</taxon>
        <taxon>Yangochiroptera</taxon>
        <taxon>Molossidae</taxon>
        <taxon>Molossus</taxon>
    </lineage>
</organism>
<proteinExistence type="predicted"/>
<feature type="compositionally biased region" description="Basic and acidic residues" evidence="7">
    <location>
        <begin position="1169"/>
        <end position="1183"/>
    </location>
</feature>
<evidence type="ECO:0000259" key="8">
    <source>
        <dbReference type="PROSITE" id="PS50006"/>
    </source>
</evidence>
<dbReference type="PROSITE" id="PS50006">
    <property type="entry name" value="FHA_DOMAIN"/>
    <property type="match status" value="1"/>
</dbReference>
<dbReference type="InterPro" id="IPR012568">
    <property type="entry name" value="KI67R"/>
</dbReference>
<feature type="compositionally biased region" description="Basic and acidic residues" evidence="7">
    <location>
        <begin position="1366"/>
        <end position="1383"/>
    </location>
</feature>
<dbReference type="InterPro" id="IPR029334">
    <property type="entry name" value="PP1-bd"/>
</dbReference>
<sequence length="1737" mass="194945">MGPTGRLVTIKRSGGDGHHFPLSLSTCLFGRGIECDIRIQLPVVSKQHCKIEINEQKAVLFNFSSTNPTQVNGSAIDGPVQLKHGDVITVIDRSFRYENDGSKSTEFPGQRCEQASPRRVSRSSFSSNPDKTEGMPLKRRRVSFGGHLRPELFDENLPPNTPLKRGETPMKRRSLVTHSPAVLKKIIKEQSQPSGKEEASEIRFEVTTQNTFRGSPVHNFAKTTPAANDGRRRSSKPSAPSGRESPQQTDVPKRGGRRSSGVPSKRASVDRSQHEILQMIHSRRRSGASEANLIVAKSWADVVKLCAKQTQTKVVRHGPPRQPSKRQRRMSAPKKPPGSVHSEFSTGHANSPCTIVIGKAHIEKVNMPARPYRMLNNFMFNKKIDFNEDLSGLTEMFKTPGKEKPRKMSICLTTFANSEDLLGKQFQVSNSEEKPLLHTPEHFGENVFPGAQNVQEESWDKKSSSPAFTQQCITVNENTRTPRSEKQPLKAASGANKSRRSAELRTIQMMGAESEKEDKEVDTAQNILGRCLRKSAVQAQLLEGEMEGSERSFETCKKNIEPKENSEKLIAVRRSRRSSEPKCVPRPDVVTIKRSQEIESKEDLVGMHSSLRTPCHGEEPVNTENKTTMMYCKSPDPFSTPTKMSTRIKTPSQSVTIEDLSALRKPTQTPGDMTPMHKEPVGGDKSMKALKEAPELKLDLSENVTGCRRRSRTPKRKVQPMEDLVAFKELFRTPIHIVKPVTDDNAIISCKSSQAEPVSTPTSTKRSFRTPLRKVEVEEQLSALRKLTATLGETTQSHREPEDDDKSIKPFKETPKQKLYSAENIIGSRRRSRTPKRKVQPMEDLAGIKELFQTPDHIVETVTDDRTTRIVCQSPQPEPAITFTSVTRQLKTPLGKMDVEKQLSPLTKLTATPGDNTHSHREPFKETPEEQLDSAVYVTGSRRRSKTPKRKVQPMEDLAGIKELFQTPDHIVQPVTDDRSTRMPCKSPKAEPVSTPTSTKRSFRTPLGKVEVEEQLSALRKPPPRETTQSCREPEGDDKNTGFFKETPKQKLDSAENETGSRRRSRTPKRKAQPMEDLDGFKELFQTPTMEPVTDDKTKIPCKSPHAEPFVMPTGRNKEGLSASRRPTRTLRKTTQSHREPEMADKVILSKETLDSAENVTRSKRRLRTCKEKPLEDPAHLKELFQIPGHTDGPVTGVKTTEMPSKSPQPESIIVPVRMRRQLRAPPAKVDMEEGLPAPRRPTRTLGKPTPSHRGPEMADKDVKVFKESLGQKLDAAENVTGSKRPRTRKEKSQPLEDPAHLKELFQIPGHTDEMPSESSQPELVIEPVRMRRQLRAPPAKVDMEEGLPAPRRPTRTLGKPTPSHRGPEMADKDLKVFKESPRQKLGPVENAMVSTRQLRSRKGKAQPLEGPAHCRQLLPSPVQDKELDTGAESIPRTSLQAPDQSKPAKPRRVLRALNGKPGEDLVGSREPVKSQRESSISQPPERSREDGSPPGMRSRRTRTCAQGTAEEKPLQKRQGTDRSEPPGPLKKRQRVWAESTEPVADVPSKDVQTKNMVRDVEDVTFSNKGMSLRSRLPNKTDRAEQRPEILVSAEKVKIKRNEKKPMNASQEVKIQNPEDGATNSVPGDKVHERRRCLRPGRRGKVPLPSGAEEKARERMETQVKTQEEKEGAQRSGSLRLRSRKVMVRPTGDTVQSQPEQRVTRRAKRPAEKSKQENEDACVKKIRTRSRRGCEDI</sequence>
<dbReference type="GO" id="GO:0051983">
    <property type="term" value="P:regulation of chromosome segregation"/>
    <property type="evidence" value="ECO:0007669"/>
    <property type="project" value="TreeGrafter"/>
</dbReference>
<feature type="compositionally biased region" description="Basic and acidic residues" evidence="7">
    <location>
        <begin position="1032"/>
        <end position="1054"/>
    </location>
</feature>
<feature type="compositionally biased region" description="Polar residues" evidence="7">
    <location>
        <begin position="1198"/>
        <end position="1210"/>
    </location>
</feature>
<feature type="compositionally biased region" description="Basic and acidic residues" evidence="7">
    <location>
        <begin position="1291"/>
        <end position="1304"/>
    </location>
</feature>
<feature type="region of interest" description="Disordered" evidence="7">
    <location>
        <begin position="311"/>
        <end position="347"/>
    </location>
</feature>
<evidence type="ECO:0000313" key="9">
    <source>
        <dbReference type="EMBL" id="KAF6425342.1"/>
    </source>
</evidence>
<evidence type="ECO:0000256" key="4">
    <source>
        <dbReference type="ARBA" id="ARBA00022843"/>
    </source>
</evidence>
<dbReference type="Pfam" id="PF00498">
    <property type="entry name" value="FHA"/>
    <property type="match status" value="1"/>
</dbReference>
<feature type="region of interest" description="Disordered" evidence="7">
    <location>
        <begin position="207"/>
        <end position="273"/>
    </location>
</feature>
<feature type="compositionally biased region" description="Basic residues" evidence="7">
    <location>
        <begin position="1126"/>
        <end position="1136"/>
    </location>
</feature>
<dbReference type="SMART" id="SM00240">
    <property type="entry name" value="FHA"/>
    <property type="match status" value="1"/>
</dbReference>
<feature type="compositionally biased region" description="Basic and acidic residues" evidence="7">
    <location>
        <begin position="675"/>
        <end position="684"/>
    </location>
</feature>
<dbReference type="Pfam" id="PF15276">
    <property type="entry name" value="PP1_bind"/>
    <property type="match status" value="1"/>
</dbReference>
<dbReference type="Pfam" id="PF08065">
    <property type="entry name" value="KI67R"/>
    <property type="match status" value="7"/>
</dbReference>
<gene>
    <name evidence="9" type="ORF">HJG59_012262</name>
</gene>
<feature type="region of interest" description="Disordered" evidence="7">
    <location>
        <begin position="665"/>
        <end position="684"/>
    </location>
</feature>
<feature type="compositionally biased region" description="Basic residues" evidence="7">
    <location>
        <begin position="1062"/>
        <end position="1072"/>
    </location>
</feature>
<feature type="region of interest" description="Disordered" evidence="7">
    <location>
        <begin position="790"/>
        <end position="810"/>
    </location>
</feature>
<feature type="compositionally biased region" description="Basic and acidic residues" evidence="7">
    <location>
        <begin position="1709"/>
        <end position="1723"/>
    </location>
</feature>
<evidence type="ECO:0000313" key="10">
    <source>
        <dbReference type="Proteomes" id="UP000550707"/>
    </source>
</evidence>
<dbReference type="InterPro" id="IPR008984">
    <property type="entry name" value="SMAD_FHA_dom_sf"/>
</dbReference>
<dbReference type="Proteomes" id="UP000550707">
    <property type="component" value="Unassembled WGS sequence"/>
</dbReference>
<dbReference type="Gene3D" id="2.60.200.20">
    <property type="match status" value="1"/>
</dbReference>
<comment type="subcellular location">
    <subcellularLocation>
        <location evidence="1">Nucleus</location>
    </subcellularLocation>
</comment>
<dbReference type="EMBL" id="JACASF010000017">
    <property type="protein sequence ID" value="KAF6425342.1"/>
    <property type="molecule type" value="Genomic_DNA"/>
</dbReference>
<name>A0A7J8DR04_MOLMO</name>
<feature type="compositionally biased region" description="Basic residues" evidence="7">
    <location>
        <begin position="314"/>
        <end position="332"/>
    </location>
</feature>
<feature type="region of interest" description="Disordered" evidence="7">
    <location>
        <begin position="1569"/>
        <end position="1737"/>
    </location>
</feature>
<comment type="caution">
    <text evidence="9">The sequence shown here is derived from an EMBL/GenBank/DDBJ whole genome shotgun (WGS) entry which is preliminary data.</text>
</comment>
<evidence type="ECO:0000256" key="7">
    <source>
        <dbReference type="SAM" id="MobiDB-lite"/>
    </source>
</evidence>
<dbReference type="PANTHER" id="PTHR21603:SF17">
    <property type="entry name" value="PROLIFERATION MARKER PROTEIN KI-67"/>
    <property type="match status" value="1"/>
</dbReference>
<evidence type="ECO:0000256" key="3">
    <source>
        <dbReference type="ARBA" id="ARBA00022553"/>
    </source>
</evidence>
<dbReference type="InterPro" id="IPR000253">
    <property type="entry name" value="FHA_dom"/>
</dbReference>
<dbReference type="GO" id="GO:0007088">
    <property type="term" value="P:regulation of mitotic nuclear division"/>
    <property type="evidence" value="ECO:0007669"/>
    <property type="project" value="TreeGrafter"/>
</dbReference>
<evidence type="ECO:0000256" key="2">
    <source>
        <dbReference type="ARBA" id="ARBA00022499"/>
    </source>
</evidence>
<feature type="compositionally biased region" description="Basic and acidic residues" evidence="7">
    <location>
        <begin position="1510"/>
        <end position="1525"/>
    </location>
</feature>
<feature type="compositionally biased region" description="Basic and acidic residues" evidence="7">
    <location>
        <begin position="796"/>
        <end position="810"/>
    </location>
</feature>